<evidence type="ECO:0000313" key="1">
    <source>
        <dbReference type="EMBL" id="MDU9007256.1"/>
    </source>
</evidence>
<dbReference type="RefSeq" id="WP_316783210.1">
    <property type="nucleotide sequence ID" value="NZ_JASMWN010000081.1"/>
</dbReference>
<accession>A0ABU3VM45</accession>
<keyword evidence="2" id="KW-1185">Reference proteome</keyword>
<reference evidence="2" key="1">
    <citation type="submission" date="2023-05" db="EMBL/GenBank/DDBJ databases">
        <title>Sedimentitalea sp. nov. JM2-8.</title>
        <authorList>
            <person name="Huang J."/>
        </authorList>
    </citation>
    <scope>NUCLEOTIDE SEQUENCE [LARGE SCALE GENOMIC DNA]</scope>
    <source>
        <strain evidence="2">KHS03</strain>
    </source>
</reference>
<dbReference type="Proteomes" id="UP001255416">
    <property type="component" value="Unassembled WGS sequence"/>
</dbReference>
<comment type="caution">
    <text evidence="1">The sequence shown here is derived from an EMBL/GenBank/DDBJ whole genome shotgun (WGS) entry which is preliminary data.</text>
</comment>
<protein>
    <submittedName>
        <fullName evidence="1">Phasin family protein</fullName>
    </submittedName>
</protein>
<dbReference type="EMBL" id="JASMWN010000081">
    <property type="protein sequence ID" value="MDU9007256.1"/>
    <property type="molecule type" value="Genomic_DNA"/>
</dbReference>
<organism evidence="1 2">
    <name type="scientific">Sedimentitalea todarodis</name>
    <dbReference type="NCBI Taxonomy" id="1631240"/>
    <lineage>
        <taxon>Bacteria</taxon>
        <taxon>Pseudomonadati</taxon>
        <taxon>Pseudomonadota</taxon>
        <taxon>Alphaproteobacteria</taxon>
        <taxon>Rhodobacterales</taxon>
        <taxon>Paracoccaceae</taxon>
        <taxon>Sedimentitalea</taxon>
    </lineage>
</organism>
<proteinExistence type="predicted"/>
<name>A0ABU3VM45_9RHOB</name>
<evidence type="ECO:0000313" key="2">
    <source>
        <dbReference type="Proteomes" id="UP001255416"/>
    </source>
</evidence>
<gene>
    <name evidence="1" type="ORF">QO231_26075</name>
</gene>
<sequence>MAKKEPTDNYADFMKLFDPANVSKMFDPQAMMAQFGVKPGQVDAQDTIQKARDKFDAVAKANQAAAASYRDLMEKQMQIFRDVTSEAADQLKSGSPEDIAASYQQAVTRALEIMTELSDAARDANNQAYDVIKSEVDKTIEELKG</sequence>